<keyword evidence="1" id="KW-0812">Transmembrane</keyword>
<keyword evidence="1" id="KW-1133">Transmembrane helix</keyword>
<keyword evidence="1" id="KW-0472">Membrane</keyword>
<name>A0A6C0C4H0_9ZZZZ</name>
<feature type="transmembrane region" description="Helical" evidence="1">
    <location>
        <begin position="6"/>
        <end position="26"/>
    </location>
</feature>
<sequence>MKLNKWYNFLLTLLFWVFTWETYSALVEKYKLSVNQKILLNLSMLSIVIILITNSSNFFN</sequence>
<organism evidence="2">
    <name type="scientific">viral metagenome</name>
    <dbReference type="NCBI Taxonomy" id="1070528"/>
    <lineage>
        <taxon>unclassified sequences</taxon>
        <taxon>metagenomes</taxon>
        <taxon>organismal metagenomes</taxon>
    </lineage>
</organism>
<feature type="transmembrane region" description="Helical" evidence="1">
    <location>
        <begin position="38"/>
        <end position="59"/>
    </location>
</feature>
<evidence type="ECO:0000313" key="2">
    <source>
        <dbReference type="EMBL" id="QHS99507.1"/>
    </source>
</evidence>
<evidence type="ECO:0000256" key="1">
    <source>
        <dbReference type="SAM" id="Phobius"/>
    </source>
</evidence>
<reference evidence="2" key="1">
    <citation type="journal article" date="2020" name="Nature">
        <title>Giant virus diversity and host interactions through global metagenomics.</title>
        <authorList>
            <person name="Schulz F."/>
            <person name="Roux S."/>
            <person name="Paez-Espino D."/>
            <person name="Jungbluth S."/>
            <person name="Walsh D.A."/>
            <person name="Denef V.J."/>
            <person name="McMahon K.D."/>
            <person name="Konstantinidis K.T."/>
            <person name="Eloe-Fadrosh E.A."/>
            <person name="Kyrpides N.C."/>
            <person name="Woyke T."/>
        </authorList>
    </citation>
    <scope>NUCLEOTIDE SEQUENCE</scope>
    <source>
        <strain evidence="2">GVMAG-M-3300020187-37</strain>
    </source>
</reference>
<dbReference type="AlphaFoldDB" id="A0A6C0C4H0"/>
<dbReference type="EMBL" id="MN739344">
    <property type="protein sequence ID" value="QHS99507.1"/>
    <property type="molecule type" value="Genomic_DNA"/>
</dbReference>
<accession>A0A6C0C4H0</accession>
<protein>
    <submittedName>
        <fullName evidence="2">Uncharacterized protein</fullName>
    </submittedName>
</protein>
<proteinExistence type="predicted"/>